<reference evidence="2 3" key="1">
    <citation type="journal article" date="2012" name="PLoS Pathog.">
        <title>Comparative pathogenomics reveals horizontally acquired novel virulence genes in fungi infecting cereal hosts.</title>
        <authorList>
            <person name="Gardiner D.M."/>
            <person name="McDonald M.C."/>
            <person name="Covarelli L."/>
            <person name="Solomon P.S."/>
            <person name="Rusu A.G."/>
            <person name="Marshall M."/>
            <person name="Kazan K."/>
            <person name="Chakraborty S."/>
            <person name="McDonald B.A."/>
            <person name="Manners J.M."/>
        </authorList>
    </citation>
    <scope>NUCLEOTIDE SEQUENCE [LARGE SCALE GENOMIC DNA]</scope>
    <source>
        <strain evidence="2 3">CS3096</strain>
    </source>
</reference>
<dbReference type="RefSeq" id="XP_009256629.1">
    <property type="nucleotide sequence ID" value="XM_009258354.1"/>
</dbReference>
<dbReference type="EMBL" id="AFNW01000108">
    <property type="protein sequence ID" value="EKJ74486.1"/>
    <property type="molecule type" value="Genomic_DNA"/>
</dbReference>
<dbReference type="HOGENOM" id="CLU_2263930_0_0_1"/>
<dbReference type="Proteomes" id="UP000007978">
    <property type="component" value="Chromosome 2"/>
</dbReference>
<accession>K3UQ10</accession>
<comment type="caution">
    <text evidence="2">The sequence shown here is derived from an EMBL/GenBank/DDBJ whole genome shotgun (WGS) entry which is preliminary data.</text>
</comment>
<name>K3UQ10_FUSPC</name>
<organism evidence="2 3">
    <name type="scientific">Fusarium pseudograminearum (strain CS3096)</name>
    <name type="common">Wheat and barley crown-rot fungus</name>
    <dbReference type="NCBI Taxonomy" id="1028729"/>
    <lineage>
        <taxon>Eukaryota</taxon>
        <taxon>Fungi</taxon>
        <taxon>Dikarya</taxon>
        <taxon>Ascomycota</taxon>
        <taxon>Pezizomycotina</taxon>
        <taxon>Sordariomycetes</taxon>
        <taxon>Hypocreomycetidae</taxon>
        <taxon>Hypocreales</taxon>
        <taxon>Nectriaceae</taxon>
        <taxon>Fusarium</taxon>
    </lineage>
</organism>
<dbReference type="GeneID" id="20363854"/>
<gene>
    <name evidence="2" type="ORF">FPSE_05236</name>
</gene>
<protein>
    <submittedName>
        <fullName evidence="2">Uncharacterized protein</fullName>
    </submittedName>
</protein>
<evidence type="ECO:0000313" key="2">
    <source>
        <dbReference type="EMBL" id="EKJ74486.1"/>
    </source>
</evidence>
<dbReference type="KEGG" id="fpu:FPSE_05236"/>
<dbReference type="AlphaFoldDB" id="K3UQ10"/>
<proteinExistence type="predicted"/>
<feature type="region of interest" description="Disordered" evidence="1">
    <location>
        <begin position="69"/>
        <end position="103"/>
    </location>
</feature>
<evidence type="ECO:0000313" key="3">
    <source>
        <dbReference type="Proteomes" id="UP000007978"/>
    </source>
</evidence>
<feature type="compositionally biased region" description="Polar residues" evidence="1">
    <location>
        <begin position="69"/>
        <end position="85"/>
    </location>
</feature>
<evidence type="ECO:0000256" key="1">
    <source>
        <dbReference type="SAM" id="MobiDB-lite"/>
    </source>
</evidence>
<sequence>MHLAAVTFPSHPVHLFSSFTVSVSVKKRHAAFVGMDPRTQLQMLFLTPLDPPNSGVRSSSFMLNDISVNKTRNRSQSGKQNTVKSGNPLAHSPMGPVGATKAC</sequence>
<keyword evidence="3" id="KW-1185">Reference proteome</keyword>